<evidence type="ECO:0000313" key="5">
    <source>
        <dbReference type="Proteomes" id="UP001153642"/>
    </source>
</evidence>
<feature type="domain" description="Outer membrane protein beta-barrel" evidence="3">
    <location>
        <begin position="8"/>
        <end position="188"/>
    </location>
</feature>
<proteinExistence type="predicted"/>
<evidence type="ECO:0000256" key="2">
    <source>
        <dbReference type="SAM" id="SignalP"/>
    </source>
</evidence>
<dbReference type="InterPro" id="IPR011250">
    <property type="entry name" value="OMP/PagP_B-barrel"/>
</dbReference>
<keyword evidence="5" id="KW-1185">Reference proteome</keyword>
<dbReference type="Pfam" id="PF13505">
    <property type="entry name" value="OMP_b-brl"/>
    <property type="match status" value="1"/>
</dbReference>
<dbReference type="Proteomes" id="UP001153642">
    <property type="component" value="Unassembled WGS sequence"/>
</dbReference>
<organism evidence="4 5">
    <name type="scientific">Galbibacter pacificus</name>
    <dbReference type="NCBI Taxonomy" id="2996052"/>
    <lineage>
        <taxon>Bacteria</taxon>
        <taxon>Pseudomonadati</taxon>
        <taxon>Bacteroidota</taxon>
        <taxon>Flavobacteriia</taxon>
        <taxon>Flavobacteriales</taxon>
        <taxon>Flavobacteriaceae</taxon>
        <taxon>Galbibacter</taxon>
    </lineage>
</organism>
<comment type="caution">
    <text evidence="4">The sequence shown here is derived from an EMBL/GenBank/DDBJ whole genome shotgun (WGS) entry which is preliminary data.</text>
</comment>
<name>A0ABT6FVI5_9FLAO</name>
<keyword evidence="1 2" id="KW-0732">Signal</keyword>
<dbReference type="InterPro" id="IPR027385">
    <property type="entry name" value="Beta-barrel_OMP"/>
</dbReference>
<dbReference type="SUPFAM" id="SSF56925">
    <property type="entry name" value="OMPA-like"/>
    <property type="match status" value="1"/>
</dbReference>
<dbReference type="Gene3D" id="2.40.160.20">
    <property type="match status" value="1"/>
</dbReference>
<protein>
    <submittedName>
        <fullName evidence="4">Outer membrane beta-barrel protein</fullName>
    </submittedName>
</protein>
<evidence type="ECO:0000259" key="3">
    <source>
        <dbReference type="Pfam" id="PF13505"/>
    </source>
</evidence>
<evidence type="ECO:0000313" key="4">
    <source>
        <dbReference type="EMBL" id="MDG3587283.1"/>
    </source>
</evidence>
<sequence length="200" mass="22535">MKKLIAIIALCIATYSAKAQELQMESITSFNYSIGIPVGNLSDFISKVSPLGFSIDYKRAITPNIYVGGEFGMNNFYEERSYQTYTEGTASISGIQTRYNTSIPITITADYIYTANNQFKPYFGIGLGTVYNYREIDLGLFNSTINTWFFTIKPEAGVIFNLNSFTGIKLGARYFQTFNTKDIDAYSYFAIDVGFVLMHF</sequence>
<dbReference type="EMBL" id="JAPMUA010000006">
    <property type="protein sequence ID" value="MDG3587283.1"/>
    <property type="molecule type" value="Genomic_DNA"/>
</dbReference>
<reference evidence="4" key="1">
    <citation type="submission" date="2022-11" db="EMBL/GenBank/DDBJ databases">
        <title>High-quality draft genome sequence of Galbibacter sp. strain CMA-7.</title>
        <authorList>
            <person name="Wei L."/>
            <person name="Dong C."/>
            <person name="Shao Z."/>
        </authorList>
    </citation>
    <scope>NUCLEOTIDE SEQUENCE</scope>
    <source>
        <strain evidence="4">CMA-7</strain>
    </source>
</reference>
<dbReference type="RefSeq" id="WP_277901006.1">
    <property type="nucleotide sequence ID" value="NZ_JAPMUA010000006.1"/>
</dbReference>
<feature type="chain" id="PRO_5046351237" evidence="2">
    <location>
        <begin position="20"/>
        <end position="200"/>
    </location>
</feature>
<evidence type="ECO:0000256" key="1">
    <source>
        <dbReference type="ARBA" id="ARBA00022729"/>
    </source>
</evidence>
<accession>A0ABT6FVI5</accession>
<feature type="signal peptide" evidence="2">
    <location>
        <begin position="1"/>
        <end position="19"/>
    </location>
</feature>
<gene>
    <name evidence="4" type="ORF">OSR52_15540</name>
</gene>